<keyword evidence="3" id="KW-1185">Reference proteome</keyword>
<evidence type="ECO:0000313" key="2">
    <source>
        <dbReference type="EMBL" id="KAF3042989.1"/>
    </source>
</evidence>
<sequence>MPPMQEEIADPPCLFSPPRIRFTTTTPSSGCIEGDPARLRELDVKCNLTDPPPSALSTGTGSSSGTSKRERESKSLNERAKTGSSTTSPSLLIDYVLNPSAVSPGDGASEGSSPSSHSDQFPFLRPFVHKPATDQSDLWVRDLELMHHWTIEAYDELSQRDDMRFTWRVEAPKVAVTHMFLMHEILAFAAFHKASQLPDKRQEYYTLGIHHQDLAIKGMRPKLQNIVPGEAPAIVATSTLLTLGVFASTGFEASFSETPSQPSAIDGILNIFSLMQGMGNVLALAHVHVLESFLAPMFRDPLESTPSQPLLQELIHRIPSVISFIDSKQDLTDEERTGLLGVINHFEPVLRLASPARVDNRELRFLFFWPLHLDGNFLASIRQRRSGALVILMYYATMLFAAEPRYWFMNGWGYRLMKACYDEIDQSWLPVLHWPVSFLQTDPTYSLFTNISHLPGGIGGPQGPSVVPYAQQPPRTFPFRQYAEPSSRLPEHKVVSVLDRTVITGANKIKRDESIRRHEKVRDASAAVQDFTRNLREIAGLNPPVYDKKTRAHEATNYRYSSRLLQGKSLEGADYVNDGGV</sequence>
<feature type="compositionally biased region" description="Basic and acidic residues" evidence="1">
    <location>
        <begin position="35"/>
        <end position="44"/>
    </location>
</feature>
<evidence type="ECO:0008006" key="4">
    <source>
        <dbReference type="Google" id="ProtNLM"/>
    </source>
</evidence>
<dbReference type="GO" id="GO:0001228">
    <property type="term" value="F:DNA-binding transcription activator activity, RNA polymerase II-specific"/>
    <property type="evidence" value="ECO:0007669"/>
    <property type="project" value="TreeGrafter"/>
</dbReference>
<dbReference type="InterPro" id="IPR053157">
    <property type="entry name" value="Sterol_Uptake_Regulator"/>
</dbReference>
<dbReference type="PANTHER" id="PTHR47784:SF5">
    <property type="entry name" value="STEROL UPTAKE CONTROL PROTEIN 2"/>
    <property type="match status" value="1"/>
</dbReference>
<dbReference type="PANTHER" id="PTHR47784">
    <property type="entry name" value="STEROL UPTAKE CONTROL PROTEIN 2"/>
    <property type="match status" value="1"/>
</dbReference>
<dbReference type="EMBL" id="SWKV01000014">
    <property type="protein sequence ID" value="KAF3042989.1"/>
    <property type="molecule type" value="Genomic_DNA"/>
</dbReference>
<proteinExistence type="predicted"/>
<accession>A0A9P4WVU6</accession>
<protein>
    <recommendedName>
        <fullName evidence="4">Sequence-specific DNA binding RNA polymerase II transcription factor</fullName>
    </recommendedName>
</protein>
<feature type="compositionally biased region" description="Basic and acidic residues" evidence="1">
    <location>
        <begin position="67"/>
        <end position="81"/>
    </location>
</feature>
<evidence type="ECO:0000256" key="1">
    <source>
        <dbReference type="SAM" id="MobiDB-lite"/>
    </source>
</evidence>
<feature type="region of interest" description="Disordered" evidence="1">
    <location>
        <begin position="1"/>
        <end position="90"/>
    </location>
</feature>
<comment type="caution">
    <text evidence="2">The sequence shown here is derived from an EMBL/GenBank/DDBJ whole genome shotgun (WGS) entry which is preliminary data.</text>
</comment>
<dbReference type="Proteomes" id="UP000758155">
    <property type="component" value="Unassembled WGS sequence"/>
</dbReference>
<organism evidence="2 3">
    <name type="scientific">Didymella heteroderae</name>
    <dbReference type="NCBI Taxonomy" id="1769908"/>
    <lineage>
        <taxon>Eukaryota</taxon>
        <taxon>Fungi</taxon>
        <taxon>Dikarya</taxon>
        <taxon>Ascomycota</taxon>
        <taxon>Pezizomycotina</taxon>
        <taxon>Dothideomycetes</taxon>
        <taxon>Pleosporomycetidae</taxon>
        <taxon>Pleosporales</taxon>
        <taxon>Pleosporineae</taxon>
        <taxon>Didymellaceae</taxon>
        <taxon>Didymella</taxon>
    </lineage>
</organism>
<evidence type="ECO:0000313" key="3">
    <source>
        <dbReference type="Proteomes" id="UP000758155"/>
    </source>
</evidence>
<reference evidence="2" key="1">
    <citation type="submission" date="2019-04" db="EMBL/GenBank/DDBJ databases">
        <title>Sequencing of skin fungus with MAO and IRED activity.</title>
        <authorList>
            <person name="Marsaioli A.J."/>
            <person name="Bonatto J.M.C."/>
            <person name="Reis Junior O."/>
        </authorList>
    </citation>
    <scope>NUCLEOTIDE SEQUENCE</scope>
    <source>
        <strain evidence="2">28M1</strain>
    </source>
</reference>
<dbReference type="AlphaFoldDB" id="A0A9P4WVU6"/>
<gene>
    <name evidence="2" type="ORF">E8E12_009785</name>
</gene>
<dbReference type="OrthoDB" id="3546279at2759"/>
<feature type="compositionally biased region" description="Low complexity" evidence="1">
    <location>
        <begin position="57"/>
        <end position="66"/>
    </location>
</feature>
<name>A0A9P4WVU6_9PLEO</name>